<feature type="domain" description="FAD-binding" evidence="1">
    <location>
        <begin position="3"/>
        <end position="316"/>
    </location>
</feature>
<proteinExistence type="predicted"/>
<dbReference type="PANTHER" id="PTHR46865">
    <property type="entry name" value="OXIDOREDUCTASE-RELATED"/>
    <property type="match status" value="1"/>
</dbReference>
<gene>
    <name evidence="2" type="ORF">OWR29_13515</name>
</gene>
<protein>
    <submittedName>
        <fullName evidence="2">FAD-dependent monooxygenase</fullName>
    </submittedName>
</protein>
<keyword evidence="2" id="KW-0560">Oxidoreductase</keyword>
<evidence type="ECO:0000313" key="2">
    <source>
        <dbReference type="EMBL" id="MCY1139022.1"/>
    </source>
</evidence>
<dbReference type="PRINTS" id="PR00420">
    <property type="entry name" value="RNGMNOXGNASE"/>
</dbReference>
<dbReference type="Pfam" id="PF01494">
    <property type="entry name" value="FAD_binding_3"/>
    <property type="match status" value="1"/>
</dbReference>
<accession>A0ABT4AXQ4</accession>
<dbReference type="PANTHER" id="PTHR46865:SF2">
    <property type="entry name" value="MONOOXYGENASE"/>
    <property type="match status" value="1"/>
</dbReference>
<dbReference type="SUPFAM" id="SSF51905">
    <property type="entry name" value="FAD/NAD(P)-binding domain"/>
    <property type="match status" value="1"/>
</dbReference>
<comment type="caution">
    <text evidence="2">The sequence shown here is derived from an EMBL/GenBank/DDBJ whole genome shotgun (WGS) entry which is preliminary data.</text>
</comment>
<evidence type="ECO:0000259" key="1">
    <source>
        <dbReference type="Pfam" id="PF01494"/>
    </source>
</evidence>
<evidence type="ECO:0000313" key="3">
    <source>
        <dbReference type="Proteomes" id="UP001151002"/>
    </source>
</evidence>
<dbReference type="Gene3D" id="3.50.50.60">
    <property type="entry name" value="FAD/NAD(P)-binding domain"/>
    <property type="match status" value="1"/>
</dbReference>
<sequence>MSTRVLVTGASIAGPAVAYWLAEAGFEVTVLERAAVLREGGQNIDVRATGREVIRRMGLEEAVRGRNTGEVGTRFVNEAGTVISEFPVSEGGSDGPTAELEILRGALSHLLVDACPSSVKWRFGDEITAIEQDEKGADVTFGSGERERFDLVVVAEGAGSRTRQLVFGDEPEERELGMYVTYGTIEREPQDDNWWRVLVAPEARQISLRPDDEGTMRAMLNFRADTPVLEGLSGYTVRRELCKKFADLGWEVPRILDGFEVADDLYVEWLRQIVSPTWHKGRVCLLGDAAWCVTPIAGGGTSLALTGAYVLAAFLSQGEPAEAFARYEEWMRPLVEDAQNLPPGVPRIAAPESRAGVQALRWGTKVAALPLVRTLTTRLTAGPGADQELPQLDRH</sequence>
<dbReference type="EMBL" id="JAPNTZ010000004">
    <property type="protein sequence ID" value="MCY1139022.1"/>
    <property type="molecule type" value="Genomic_DNA"/>
</dbReference>
<dbReference type="GO" id="GO:0004497">
    <property type="term" value="F:monooxygenase activity"/>
    <property type="evidence" value="ECO:0007669"/>
    <property type="project" value="UniProtKB-KW"/>
</dbReference>
<dbReference type="Gene3D" id="3.30.9.10">
    <property type="entry name" value="D-Amino Acid Oxidase, subunit A, domain 2"/>
    <property type="match status" value="1"/>
</dbReference>
<keyword evidence="2" id="KW-0503">Monooxygenase</keyword>
<keyword evidence="3" id="KW-1185">Reference proteome</keyword>
<dbReference type="InterPro" id="IPR051704">
    <property type="entry name" value="FAD_aromatic-hydroxylase"/>
</dbReference>
<dbReference type="InterPro" id="IPR036188">
    <property type="entry name" value="FAD/NAD-bd_sf"/>
</dbReference>
<dbReference type="InterPro" id="IPR002938">
    <property type="entry name" value="FAD-bd"/>
</dbReference>
<dbReference type="Proteomes" id="UP001151002">
    <property type="component" value="Unassembled WGS sequence"/>
</dbReference>
<organism evidence="2 3">
    <name type="scientific">Paractinoplanes pyxinae</name>
    <dbReference type="NCBI Taxonomy" id="2997416"/>
    <lineage>
        <taxon>Bacteria</taxon>
        <taxon>Bacillati</taxon>
        <taxon>Actinomycetota</taxon>
        <taxon>Actinomycetes</taxon>
        <taxon>Micromonosporales</taxon>
        <taxon>Micromonosporaceae</taxon>
        <taxon>Paractinoplanes</taxon>
    </lineage>
</organism>
<name>A0ABT4AXQ4_9ACTN</name>
<dbReference type="RefSeq" id="WP_267563101.1">
    <property type="nucleotide sequence ID" value="NZ_JAPNTZ010000004.1"/>
</dbReference>
<reference evidence="2" key="1">
    <citation type="submission" date="2022-11" db="EMBL/GenBank/DDBJ databases">
        <authorList>
            <person name="Somphong A."/>
            <person name="Phongsopitanun W."/>
        </authorList>
    </citation>
    <scope>NUCLEOTIDE SEQUENCE</scope>
    <source>
        <strain evidence="2">Pm04-4</strain>
    </source>
</reference>